<dbReference type="Gene3D" id="3.40.50.1950">
    <property type="entry name" value="Flavin prenyltransferase-like"/>
    <property type="match status" value="1"/>
</dbReference>
<dbReference type="GO" id="GO:0046872">
    <property type="term" value="F:metal ion binding"/>
    <property type="evidence" value="ECO:0007669"/>
    <property type="project" value="UniProtKB-KW"/>
</dbReference>
<name>A0A1D9DZ25_9MICO</name>
<evidence type="ECO:0000259" key="5">
    <source>
        <dbReference type="Pfam" id="PF02441"/>
    </source>
</evidence>
<comment type="function">
    <text evidence="3">Catalyzes two sequential steps in the biosynthesis of coenzyme A. In the first step cysteine is conjugated to 4'-phosphopantothenate to form 4-phosphopantothenoylcysteine. In the second step the latter compound is decarboxylated to form 4'-phosphopantotheine.</text>
</comment>
<comment type="catalytic activity">
    <reaction evidence="3 4">
        <text>(R)-4'-phosphopantothenate + L-cysteine + CTP = N-[(R)-4-phosphopantothenoyl]-L-cysteine + CMP + diphosphate + H(+)</text>
        <dbReference type="Rhea" id="RHEA:19397"/>
        <dbReference type="ChEBI" id="CHEBI:10986"/>
        <dbReference type="ChEBI" id="CHEBI:15378"/>
        <dbReference type="ChEBI" id="CHEBI:33019"/>
        <dbReference type="ChEBI" id="CHEBI:35235"/>
        <dbReference type="ChEBI" id="CHEBI:37563"/>
        <dbReference type="ChEBI" id="CHEBI:59458"/>
        <dbReference type="ChEBI" id="CHEBI:60377"/>
        <dbReference type="EC" id="6.3.2.5"/>
    </reaction>
</comment>
<dbReference type="AlphaFoldDB" id="A0A1D9DZ25"/>
<dbReference type="SUPFAM" id="SSF102645">
    <property type="entry name" value="CoaB-like"/>
    <property type="match status" value="1"/>
</dbReference>
<comment type="catalytic activity">
    <reaction evidence="3 4">
        <text>N-[(R)-4-phosphopantothenoyl]-L-cysteine + H(+) = (R)-4'-phosphopantetheine + CO2</text>
        <dbReference type="Rhea" id="RHEA:16793"/>
        <dbReference type="ChEBI" id="CHEBI:15378"/>
        <dbReference type="ChEBI" id="CHEBI:16526"/>
        <dbReference type="ChEBI" id="CHEBI:59458"/>
        <dbReference type="ChEBI" id="CHEBI:61723"/>
        <dbReference type="EC" id="4.1.1.36"/>
    </reaction>
</comment>
<comment type="caution">
    <text evidence="3">Lacks conserved residue(s) required for the propagation of feature annotation.</text>
</comment>
<dbReference type="STRING" id="535712.A4Z71_03580"/>
<accession>A0A1D9DZ25</accession>
<dbReference type="PANTHER" id="PTHR14359">
    <property type="entry name" value="HOMO-OLIGOMERIC FLAVIN CONTAINING CYS DECARBOXYLASE FAMILY"/>
    <property type="match status" value="1"/>
</dbReference>
<evidence type="ECO:0000313" key="7">
    <source>
        <dbReference type="EMBL" id="AOY56063.1"/>
    </source>
</evidence>
<dbReference type="GO" id="GO:0010181">
    <property type="term" value="F:FMN binding"/>
    <property type="evidence" value="ECO:0007669"/>
    <property type="project" value="UniProtKB-UniRule"/>
</dbReference>
<protein>
    <recommendedName>
        <fullName evidence="3">Coenzyme A biosynthesis bifunctional protein CoaBC</fullName>
    </recommendedName>
    <alternativeName>
        <fullName evidence="3">DNA/pantothenate metabolism flavoprotein</fullName>
    </alternativeName>
    <alternativeName>
        <fullName evidence="3">Phosphopantothenoylcysteine synthetase/decarboxylase</fullName>
        <shortName evidence="3">PPCS-PPCDC</shortName>
    </alternativeName>
    <domain>
        <recommendedName>
            <fullName evidence="3">Phosphopantothenoylcysteine decarboxylase</fullName>
            <shortName evidence="3">PPC decarboxylase</shortName>
            <shortName evidence="3">PPC-DC</shortName>
            <ecNumber evidence="3">4.1.1.36</ecNumber>
        </recommendedName>
        <alternativeName>
            <fullName evidence="3">CoaC</fullName>
        </alternativeName>
    </domain>
    <domain>
        <recommendedName>
            <fullName evidence="3">Phosphopantothenate--cysteine ligase</fullName>
            <ecNumber evidence="3">6.3.2.5</ecNumber>
        </recommendedName>
        <alternativeName>
            <fullName evidence="3">CoaB</fullName>
        </alternativeName>
        <alternativeName>
            <fullName evidence="3">Phosphopantothenoylcysteine synthetase</fullName>
            <shortName evidence="3">PPC synthetase</shortName>
            <shortName evidence="3">PPC-S</shortName>
        </alternativeName>
    </domain>
</protein>
<gene>
    <name evidence="3" type="primary">coaBC</name>
    <name evidence="7" type="ORF">A4Z71_03580</name>
</gene>
<dbReference type="KEGG" id="rpla:A4Z71_03580"/>
<dbReference type="InterPro" id="IPR003382">
    <property type="entry name" value="Flavoprotein"/>
</dbReference>
<dbReference type="NCBIfam" id="TIGR00521">
    <property type="entry name" value="coaBC_dfp"/>
    <property type="match status" value="1"/>
</dbReference>
<dbReference type="GO" id="GO:0004633">
    <property type="term" value="F:phosphopantothenoylcysteine decarboxylase activity"/>
    <property type="evidence" value="ECO:0007669"/>
    <property type="project" value="UniProtKB-UniRule"/>
</dbReference>
<dbReference type="UniPathway" id="UPA00241">
    <property type="reaction ID" value="UER00353"/>
</dbReference>
<dbReference type="Pfam" id="PF04127">
    <property type="entry name" value="DFP"/>
    <property type="match status" value="1"/>
</dbReference>
<feature type="binding site" evidence="3">
    <location>
        <position position="344"/>
    </location>
    <ligand>
        <name>CTP</name>
        <dbReference type="ChEBI" id="CHEBI:37563"/>
    </ligand>
</feature>
<dbReference type="Proteomes" id="UP000243784">
    <property type="component" value="Chromosome"/>
</dbReference>
<dbReference type="EC" id="6.3.2.5" evidence="3"/>
<keyword evidence="3" id="KW-0479">Metal-binding</keyword>
<feature type="domain" description="Flavoprotein" evidence="5">
    <location>
        <begin position="1"/>
        <end position="171"/>
    </location>
</feature>
<feature type="binding site" evidence="3">
    <location>
        <position position="272"/>
    </location>
    <ligand>
        <name>CTP</name>
        <dbReference type="ChEBI" id="CHEBI:37563"/>
    </ligand>
</feature>
<dbReference type="EC" id="4.1.1.36" evidence="3"/>
<dbReference type="GO" id="GO:0015941">
    <property type="term" value="P:pantothenate catabolic process"/>
    <property type="evidence" value="ECO:0007669"/>
    <property type="project" value="InterPro"/>
</dbReference>
<keyword evidence="2 3" id="KW-0456">Lyase</keyword>
<dbReference type="GO" id="GO:0004632">
    <property type="term" value="F:phosphopantothenate--cysteine ligase activity"/>
    <property type="evidence" value="ECO:0007669"/>
    <property type="project" value="UniProtKB-UniRule"/>
</dbReference>
<comment type="function">
    <text evidence="4">Catalyzes two steps in the biosynthesis of coenzyme A. In the first step cysteine is conjugated to 4'-phosphopantothenate to form 4-phosphopantothenoylcysteine, in the latter compound is decarboxylated to form 4'-phosphopantotheine.</text>
</comment>
<reference evidence="7 8" key="1">
    <citation type="journal article" date="2016" name="Biochim. Biophys. Acta">
        <title>Photochemical characterization of actinorhodopsin and its functional existence in the natural host.</title>
        <authorList>
            <person name="Nakamura S."/>
            <person name="Kikukawa T."/>
            <person name="Tamogami J."/>
            <person name="Kamiya M."/>
            <person name="Aizawa T."/>
            <person name="Hahn M.W."/>
            <person name="Ihara K."/>
            <person name="Kamo N."/>
            <person name="Demura M."/>
        </authorList>
    </citation>
    <scope>NUCLEOTIDE SEQUENCE [LARGE SCALE GENOMIC DNA]</scope>
    <source>
        <strain evidence="7 8">MWH-Dar1</strain>
    </source>
</reference>
<evidence type="ECO:0000256" key="3">
    <source>
        <dbReference type="HAMAP-Rule" id="MF_02225"/>
    </source>
</evidence>
<feature type="binding site" evidence="3">
    <location>
        <position position="282"/>
    </location>
    <ligand>
        <name>CTP</name>
        <dbReference type="ChEBI" id="CHEBI:37563"/>
    </ligand>
</feature>
<keyword evidence="3" id="KW-0460">Magnesium</keyword>
<comment type="similarity">
    <text evidence="3 4">In the N-terminal section; belongs to the HFCD (homo-oligomeric flavin containing Cys decarboxylase) superfamily.</text>
</comment>
<evidence type="ECO:0000256" key="4">
    <source>
        <dbReference type="RuleBase" id="RU364078"/>
    </source>
</evidence>
<dbReference type="EMBL" id="CP015208">
    <property type="protein sequence ID" value="AOY56063.1"/>
    <property type="molecule type" value="Genomic_DNA"/>
</dbReference>
<feature type="binding site" evidence="3">
    <location>
        <position position="322"/>
    </location>
    <ligand>
        <name>CTP</name>
        <dbReference type="ChEBI" id="CHEBI:37563"/>
    </ligand>
</feature>
<evidence type="ECO:0000256" key="1">
    <source>
        <dbReference type="ARBA" id="ARBA00022793"/>
    </source>
</evidence>
<comment type="pathway">
    <text evidence="3 4">Cofactor biosynthesis; coenzyme A biosynthesis; CoA from (R)-pantothenate: step 2/5.</text>
</comment>
<dbReference type="PANTHER" id="PTHR14359:SF6">
    <property type="entry name" value="PHOSPHOPANTOTHENOYLCYSTEINE DECARBOXYLASE"/>
    <property type="match status" value="1"/>
</dbReference>
<dbReference type="Gene3D" id="3.40.50.10300">
    <property type="entry name" value="CoaB-like"/>
    <property type="match status" value="1"/>
</dbReference>
<sequence>MRILLGVTGGIAAFKASSIIRLLTEAGHDVKVVPTQNALRFIGSASLEALSHNSVDADLYTDVDSVKHVRLGQEADLVIVAPATAAFLARFANGLADDLLLNTLLVAKAPILVAPAMHTEMWLNEATVRNVETLRARGVFVLEPDSGRLTGTDSGPGRLPEPEAIVESALALVEPKDLFGVRLLVTAGGTREPIDPVRYIGNLSSGKQGVAVATEAARRGAEVTLIAANLEQKLAAGLSEVIHVQSTAEMQTAVMLRIDKVDALVMTAAVSDFRVENQSEQKIKRANTDGELILRLIPNADILQTAVAEIKENQLKVVSVGFAAETASDESKLIALAESKLQTKGCDIIVANDVTGGAVFGEDSNRVHIISKNGSPVSVAGTKTVVANRLLDLLLTQMH</sequence>
<dbReference type="GO" id="GO:0015937">
    <property type="term" value="P:coenzyme A biosynthetic process"/>
    <property type="evidence" value="ECO:0007669"/>
    <property type="project" value="UniProtKB-UniRule"/>
</dbReference>
<dbReference type="InterPro" id="IPR007085">
    <property type="entry name" value="DNA/pantothenate-metab_flavo_C"/>
</dbReference>
<dbReference type="HAMAP" id="MF_02225">
    <property type="entry name" value="CoaBC"/>
    <property type="match status" value="1"/>
</dbReference>
<feature type="binding site" evidence="3">
    <location>
        <position position="340"/>
    </location>
    <ligand>
        <name>CTP</name>
        <dbReference type="ChEBI" id="CHEBI:37563"/>
    </ligand>
</feature>
<evidence type="ECO:0000259" key="6">
    <source>
        <dbReference type="Pfam" id="PF04127"/>
    </source>
</evidence>
<dbReference type="OrthoDB" id="9802554at2"/>
<keyword evidence="8" id="KW-1185">Reference proteome</keyword>
<feature type="region of interest" description="Phosphopantothenoylcysteine decarboxylase" evidence="3">
    <location>
        <begin position="1"/>
        <end position="182"/>
    </location>
</feature>
<keyword evidence="1 3" id="KW-0210">Decarboxylase</keyword>
<feature type="domain" description="DNA/pantothenate metabolism flavoprotein C-terminal" evidence="6">
    <location>
        <begin position="180"/>
        <end position="395"/>
    </location>
</feature>
<evidence type="ECO:0000313" key="8">
    <source>
        <dbReference type="Proteomes" id="UP000243784"/>
    </source>
</evidence>
<evidence type="ECO:0000256" key="2">
    <source>
        <dbReference type="ARBA" id="ARBA00023239"/>
    </source>
</evidence>
<keyword evidence="3 4" id="KW-0288">FMN</keyword>
<comment type="cofactor">
    <cofactor evidence="3">
        <name>Mg(2+)</name>
        <dbReference type="ChEBI" id="CHEBI:18420"/>
    </cofactor>
</comment>
<dbReference type="InterPro" id="IPR005252">
    <property type="entry name" value="CoaBC"/>
</dbReference>
<dbReference type="SUPFAM" id="SSF52507">
    <property type="entry name" value="Homo-oligomeric flavin-containing Cys decarboxylases, HFCD"/>
    <property type="match status" value="1"/>
</dbReference>
<dbReference type="RefSeq" id="WP_070954573.1">
    <property type="nucleotide sequence ID" value="NZ_CP015208.1"/>
</dbReference>
<proteinExistence type="inferred from homology"/>
<comment type="pathway">
    <text evidence="3 4">Cofactor biosynthesis; coenzyme A biosynthesis; CoA from (R)-pantothenate: step 3/5.</text>
</comment>
<dbReference type="InterPro" id="IPR035929">
    <property type="entry name" value="CoaB-like_sf"/>
</dbReference>
<feature type="region of interest" description="Phosphopantothenate--cysteine ligase" evidence="3">
    <location>
        <begin position="183"/>
        <end position="399"/>
    </location>
</feature>
<dbReference type="Pfam" id="PF02441">
    <property type="entry name" value="Flavoprotein"/>
    <property type="match status" value="1"/>
</dbReference>
<organism evidence="7 8">
    <name type="scientific">Candidatus Rhodoluna planktonica</name>
    <dbReference type="NCBI Taxonomy" id="535712"/>
    <lineage>
        <taxon>Bacteria</taxon>
        <taxon>Bacillati</taxon>
        <taxon>Actinomycetota</taxon>
        <taxon>Actinomycetes</taxon>
        <taxon>Micrococcales</taxon>
        <taxon>Microbacteriaceae</taxon>
        <taxon>Luna cluster</taxon>
        <taxon>Luna-1 subcluster</taxon>
        <taxon>Rhodoluna</taxon>
    </lineage>
</organism>
<keyword evidence="3 4" id="KW-0436">Ligase</keyword>
<dbReference type="GO" id="GO:0071513">
    <property type="term" value="C:phosphopantothenoylcysteine decarboxylase complex"/>
    <property type="evidence" value="ECO:0007669"/>
    <property type="project" value="TreeGrafter"/>
</dbReference>
<dbReference type="InterPro" id="IPR036551">
    <property type="entry name" value="Flavin_trans-like"/>
</dbReference>
<keyword evidence="3" id="KW-0511">Multifunctional enzyme</keyword>
<keyword evidence="3 4" id="KW-0285">Flavoprotein</keyword>
<comment type="similarity">
    <text evidence="3 4">In the C-terminal section; belongs to the PPC synthetase family.</text>
</comment>
<comment type="cofactor">
    <cofactor evidence="3">
        <name>FMN</name>
        <dbReference type="ChEBI" id="CHEBI:58210"/>
    </cofactor>
    <text evidence="3">Binds 1 FMN per subunit.</text>
</comment>